<evidence type="ECO:0000313" key="4">
    <source>
        <dbReference type="EMBL" id="KAF2138531.1"/>
    </source>
</evidence>
<evidence type="ECO:0000256" key="3">
    <source>
        <dbReference type="ARBA" id="ARBA00023002"/>
    </source>
</evidence>
<dbReference type="Pfam" id="PF00106">
    <property type="entry name" value="adh_short"/>
    <property type="match status" value="2"/>
</dbReference>
<protein>
    <recommendedName>
        <fullName evidence="6">NAD(P)-binding protein</fullName>
    </recommendedName>
</protein>
<dbReference type="PROSITE" id="PS00061">
    <property type="entry name" value="ADH_SHORT"/>
    <property type="match status" value="1"/>
</dbReference>
<dbReference type="GeneID" id="54302499"/>
<keyword evidence="2" id="KW-0521">NADP</keyword>
<comment type="similarity">
    <text evidence="1">Belongs to the short-chain dehydrogenases/reductases (SDR) family.</text>
</comment>
<dbReference type="EMBL" id="ML995496">
    <property type="protein sequence ID" value="KAF2138531.1"/>
    <property type="molecule type" value="Genomic_DNA"/>
</dbReference>
<dbReference type="RefSeq" id="XP_033394244.1">
    <property type="nucleotide sequence ID" value="XM_033545003.1"/>
</dbReference>
<organism evidence="4 5">
    <name type="scientific">Aplosporella prunicola CBS 121167</name>
    <dbReference type="NCBI Taxonomy" id="1176127"/>
    <lineage>
        <taxon>Eukaryota</taxon>
        <taxon>Fungi</taxon>
        <taxon>Dikarya</taxon>
        <taxon>Ascomycota</taxon>
        <taxon>Pezizomycotina</taxon>
        <taxon>Dothideomycetes</taxon>
        <taxon>Dothideomycetes incertae sedis</taxon>
        <taxon>Botryosphaeriales</taxon>
        <taxon>Aplosporellaceae</taxon>
        <taxon>Aplosporella</taxon>
    </lineage>
</organism>
<evidence type="ECO:0008006" key="6">
    <source>
        <dbReference type="Google" id="ProtNLM"/>
    </source>
</evidence>
<sequence>MAASIQQTIRQSPPVDLSRPYDARWLHDRHILITGGASGFGAGFVRRWAASGASVVLGDVDADKGEQLASSLRQELGNANIHFVHCDVTDWQSQVNLFKQAVKLSPHGGIDTVVANAGIAGADQLVTPGDMSADEPPEPNLKVTDVNFYGVLYTTHLAFYYLPRNPGSSPSDPNTDPSNTTRDRHLLLLGSMASLAPIAILPQYGAAKHAVLGLFRSLRTSSFVQGVRVNMILPYFVDTPMLSGVAKTILAGNGLGKADDVVDAGTRFTADSSICGRALVVGPPVKAMRTEDGQLRPVVGDDTADGTETGIWECYADDFEETEVWTRRWVAVLNQLERAIGWSGWAKDMAKTVLSAWRGR</sequence>
<dbReference type="PANTHER" id="PTHR43180">
    <property type="entry name" value="3-OXOACYL-(ACYL-CARRIER-PROTEIN) REDUCTASE (AFU_ORTHOLOGUE AFUA_6G11210)"/>
    <property type="match status" value="1"/>
</dbReference>
<dbReference type="GO" id="GO:0016491">
    <property type="term" value="F:oxidoreductase activity"/>
    <property type="evidence" value="ECO:0007669"/>
    <property type="project" value="UniProtKB-KW"/>
</dbReference>
<dbReference type="PANTHER" id="PTHR43180:SF16">
    <property type="entry name" value="BACILYSIN BIOSYNTHESIS OXIDOREDUCTASE BACC"/>
    <property type="match status" value="1"/>
</dbReference>
<gene>
    <name evidence="4" type="ORF">K452DRAFT_328721</name>
</gene>
<name>A0A6A6B6V4_9PEZI</name>
<dbReference type="AlphaFoldDB" id="A0A6A6B6V4"/>
<keyword evidence="3" id="KW-0560">Oxidoreductase</keyword>
<proteinExistence type="inferred from homology"/>
<evidence type="ECO:0000313" key="5">
    <source>
        <dbReference type="Proteomes" id="UP000799438"/>
    </source>
</evidence>
<dbReference type="OrthoDB" id="498125at2759"/>
<dbReference type="InterPro" id="IPR020904">
    <property type="entry name" value="Sc_DH/Rdtase_CS"/>
</dbReference>
<dbReference type="Proteomes" id="UP000799438">
    <property type="component" value="Unassembled WGS sequence"/>
</dbReference>
<dbReference type="InterPro" id="IPR036291">
    <property type="entry name" value="NAD(P)-bd_dom_sf"/>
</dbReference>
<dbReference type="InterPro" id="IPR002347">
    <property type="entry name" value="SDR_fam"/>
</dbReference>
<dbReference type="Gene3D" id="3.40.50.720">
    <property type="entry name" value="NAD(P)-binding Rossmann-like Domain"/>
    <property type="match status" value="1"/>
</dbReference>
<accession>A0A6A6B6V4</accession>
<dbReference type="SUPFAM" id="SSF51735">
    <property type="entry name" value="NAD(P)-binding Rossmann-fold domains"/>
    <property type="match status" value="1"/>
</dbReference>
<keyword evidence="5" id="KW-1185">Reference proteome</keyword>
<reference evidence="4" key="1">
    <citation type="journal article" date="2020" name="Stud. Mycol.">
        <title>101 Dothideomycetes genomes: a test case for predicting lifestyles and emergence of pathogens.</title>
        <authorList>
            <person name="Haridas S."/>
            <person name="Albert R."/>
            <person name="Binder M."/>
            <person name="Bloem J."/>
            <person name="Labutti K."/>
            <person name="Salamov A."/>
            <person name="Andreopoulos B."/>
            <person name="Baker S."/>
            <person name="Barry K."/>
            <person name="Bills G."/>
            <person name="Bluhm B."/>
            <person name="Cannon C."/>
            <person name="Castanera R."/>
            <person name="Culley D."/>
            <person name="Daum C."/>
            <person name="Ezra D."/>
            <person name="Gonzalez J."/>
            <person name="Henrissat B."/>
            <person name="Kuo A."/>
            <person name="Liang C."/>
            <person name="Lipzen A."/>
            <person name="Lutzoni F."/>
            <person name="Magnuson J."/>
            <person name="Mondo S."/>
            <person name="Nolan M."/>
            <person name="Ohm R."/>
            <person name="Pangilinan J."/>
            <person name="Park H.-J."/>
            <person name="Ramirez L."/>
            <person name="Alfaro M."/>
            <person name="Sun H."/>
            <person name="Tritt A."/>
            <person name="Yoshinaga Y."/>
            <person name="Zwiers L.-H."/>
            <person name="Turgeon B."/>
            <person name="Goodwin S."/>
            <person name="Spatafora J."/>
            <person name="Crous P."/>
            <person name="Grigoriev I."/>
        </authorList>
    </citation>
    <scope>NUCLEOTIDE SEQUENCE</scope>
    <source>
        <strain evidence="4">CBS 121167</strain>
    </source>
</reference>
<evidence type="ECO:0000256" key="2">
    <source>
        <dbReference type="ARBA" id="ARBA00022857"/>
    </source>
</evidence>
<dbReference type="PRINTS" id="PR00081">
    <property type="entry name" value="GDHRDH"/>
</dbReference>
<evidence type="ECO:0000256" key="1">
    <source>
        <dbReference type="ARBA" id="ARBA00006484"/>
    </source>
</evidence>